<accession>A0A3N1KUP7</accession>
<dbReference type="RefSeq" id="WP_123695577.1">
    <property type="nucleotide sequence ID" value="NZ_AP019700.1"/>
</dbReference>
<proteinExistence type="predicted"/>
<feature type="domain" description="Methyltransferase" evidence="4">
    <location>
        <begin position="106"/>
        <end position="199"/>
    </location>
</feature>
<dbReference type="InterPro" id="IPR041698">
    <property type="entry name" value="Methyltransf_25"/>
</dbReference>
<evidence type="ECO:0000313" key="5">
    <source>
        <dbReference type="EMBL" id="ROP81075.1"/>
    </source>
</evidence>
<keyword evidence="6" id="KW-1185">Reference proteome</keyword>
<dbReference type="AlphaFoldDB" id="A0A3N1KUP7"/>
<dbReference type="Gene3D" id="3.40.50.150">
    <property type="entry name" value="Vaccinia Virus protein VP39"/>
    <property type="match status" value="1"/>
</dbReference>
<evidence type="ECO:0000256" key="3">
    <source>
        <dbReference type="ARBA" id="ARBA00022691"/>
    </source>
</evidence>
<dbReference type="InterPro" id="IPR029063">
    <property type="entry name" value="SAM-dependent_MTases_sf"/>
</dbReference>
<evidence type="ECO:0000259" key="4">
    <source>
        <dbReference type="Pfam" id="PF13649"/>
    </source>
</evidence>
<dbReference type="EMBL" id="RJKX01000019">
    <property type="protein sequence ID" value="ROP81075.1"/>
    <property type="molecule type" value="Genomic_DNA"/>
</dbReference>
<sequence>MHFLLDEYFQPALRRIDRRLPETAAADRPALFAPLPLSIWGVLSLDVPAEFPNLAAFLPRMPPDALQAAWVGASGARLLQQSLGFVEAMMRAYRRHGRGRFADARILDFGCGWGRHLRLLSRFVPVTALHGVDISPEILALARDLGVKGHLAQIPERADRLPFAGPYDLIYAFSVLTHLSEAAHRHTLDLWARHLAPGGIVAVTVRPRAYWTIDPGRPNRAALLDAHDRHGFAFVPHGPETADYGDTSISPAYIQRHWPGWQVLAVDVALNDPYQTILVLRRA</sequence>
<keyword evidence="3" id="KW-0949">S-adenosyl-L-methionine</keyword>
<dbReference type="GO" id="GO:0032259">
    <property type="term" value="P:methylation"/>
    <property type="evidence" value="ECO:0007669"/>
    <property type="project" value="UniProtKB-KW"/>
</dbReference>
<keyword evidence="2 5" id="KW-0808">Transferase</keyword>
<dbReference type="Proteomes" id="UP000278222">
    <property type="component" value="Unassembled WGS sequence"/>
</dbReference>
<comment type="caution">
    <text evidence="5">The sequence shown here is derived from an EMBL/GenBank/DDBJ whole genome shotgun (WGS) entry which is preliminary data.</text>
</comment>
<organism evidence="5 6">
    <name type="scientific">Stella humosa</name>
    <dbReference type="NCBI Taxonomy" id="94"/>
    <lineage>
        <taxon>Bacteria</taxon>
        <taxon>Pseudomonadati</taxon>
        <taxon>Pseudomonadota</taxon>
        <taxon>Alphaproteobacteria</taxon>
        <taxon>Rhodospirillales</taxon>
        <taxon>Stellaceae</taxon>
        <taxon>Stella</taxon>
    </lineage>
</organism>
<dbReference type="SUPFAM" id="SSF53335">
    <property type="entry name" value="S-adenosyl-L-methionine-dependent methyltransferases"/>
    <property type="match status" value="1"/>
</dbReference>
<evidence type="ECO:0000256" key="2">
    <source>
        <dbReference type="ARBA" id="ARBA00022679"/>
    </source>
</evidence>
<dbReference type="PANTHER" id="PTHR43464">
    <property type="entry name" value="METHYLTRANSFERASE"/>
    <property type="match status" value="1"/>
</dbReference>
<keyword evidence="1 5" id="KW-0489">Methyltransferase</keyword>
<evidence type="ECO:0000256" key="1">
    <source>
        <dbReference type="ARBA" id="ARBA00022603"/>
    </source>
</evidence>
<dbReference type="OrthoDB" id="9811589at2"/>
<name>A0A3N1KUP7_9PROT</name>
<dbReference type="PANTHER" id="PTHR43464:SF19">
    <property type="entry name" value="UBIQUINONE BIOSYNTHESIS O-METHYLTRANSFERASE, MITOCHONDRIAL"/>
    <property type="match status" value="1"/>
</dbReference>
<evidence type="ECO:0000313" key="6">
    <source>
        <dbReference type="Proteomes" id="UP000278222"/>
    </source>
</evidence>
<dbReference type="CDD" id="cd02440">
    <property type="entry name" value="AdoMet_MTases"/>
    <property type="match status" value="1"/>
</dbReference>
<reference evidence="5 6" key="1">
    <citation type="submission" date="2018-11" db="EMBL/GenBank/DDBJ databases">
        <title>Genomic Encyclopedia of Type Strains, Phase IV (KMG-IV): sequencing the most valuable type-strain genomes for metagenomic binning, comparative biology and taxonomic classification.</title>
        <authorList>
            <person name="Goeker M."/>
        </authorList>
    </citation>
    <scope>NUCLEOTIDE SEQUENCE [LARGE SCALE GENOMIC DNA]</scope>
    <source>
        <strain evidence="5 6">DSM 5900</strain>
    </source>
</reference>
<dbReference type="Pfam" id="PF13649">
    <property type="entry name" value="Methyltransf_25"/>
    <property type="match status" value="1"/>
</dbReference>
<dbReference type="GO" id="GO:0008168">
    <property type="term" value="F:methyltransferase activity"/>
    <property type="evidence" value="ECO:0007669"/>
    <property type="project" value="UniProtKB-KW"/>
</dbReference>
<gene>
    <name evidence="5" type="ORF">EDC65_5410</name>
</gene>
<protein>
    <submittedName>
        <fullName evidence="5">Methyltransferase family protein</fullName>
    </submittedName>
</protein>